<dbReference type="STRING" id="7574.A0A1S3J2F2"/>
<feature type="compositionally biased region" description="Low complexity" evidence="1">
    <location>
        <begin position="114"/>
        <end position="128"/>
    </location>
</feature>
<accession>A0A1S3J2F2</accession>
<sequence>MHYQIVNPDGTWIKLDAKSTANYCHETDGEAWSLVRGSNGITYLQHVDDISGEIKDPFAFGFGASALGSTAAPPTLGAEGEAAGGDGKGYDFTSAQHTPFTFFGASSQVKTPFGAPATPSSPRTAAGTNFTFPKNPEDYEALKGAAPFKLSKDMGADFEPGIKGQDYPFRFPKEFGDMVPSVGPGRATPPQVGSAMSLTPPSGRMDGSGDGIDTLGVPGVSIKDLVKALGRLKR</sequence>
<dbReference type="GeneID" id="106169505"/>
<reference evidence="3" key="1">
    <citation type="submission" date="2025-08" db="UniProtKB">
        <authorList>
            <consortium name="RefSeq"/>
        </authorList>
    </citation>
    <scope>IDENTIFICATION</scope>
    <source>
        <tissue evidence="3">Gonads</tissue>
    </source>
</reference>
<organism evidence="2 3">
    <name type="scientific">Lingula anatina</name>
    <name type="common">Brachiopod</name>
    <name type="synonym">Lingula unguis</name>
    <dbReference type="NCBI Taxonomy" id="7574"/>
    <lineage>
        <taxon>Eukaryota</taxon>
        <taxon>Metazoa</taxon>
        <taxon>Spiralia</taxon>
        <taxon>Lophotrochozoa</taxon>
        <taxon>Brachiopoda</taxon>
        <taxon>Linguliformea</taxon>
        <taxon>Lingulata</taxon>
        <taxon>Lingulida</taxon>
        <taxon>Linguloidea</taxon>
        <taxon>Lingulidae</taxon>
        <taxon>Lingula</taxon>
    </lineage>
</organism>
<feature type="region of interest" description="Disordered" evidence="1">
    <location>
        <begin position="185"/>
        <end position="216"/>
    </location>
</feature>
<feature type="region of interest" description="Disordered" evidence="1">
    <location>
        <begin position="113"/>
        <end position="133"/>
    </location>
</feature>
<dbReference type="RefSeq" id="XP_013404428.1">
    <property type="nucleotide sequence ID" value="XM_013548974.1"/>
</dbReference>
<name>A0A1S3J2F2_LINAN</name>
<dbReference type="AlphaFoldDB" id="A0A1S3J2F2"/>
<evidence type="ECO:0000313" key="3">
    <source>
        <dbReference type="RefSeq" id="XP_013404428.1"/>
    </source>
</evidence>
<dbReference type="KEGG" id="lak:106169505"/>
<dbReference type="InParanoid" id="A0A1S3J2F2"/>
<protein>
    <submittedName>
        <fullName evidence="3">Uncharacterized protein LOC106169505</fullName>
    </submittedName>
</protein>
<evidence type="ECO:0000256" key="1">
    <source>
        <dbReference type="SAM" id="MobiDB-lite"/>
    </source>
</evidence>
<proteinExistence type="predicted"/>
<keyword evidence="2" id="KW-1185">Reference proteome</keyword>
<gene>
    <name evidence="3" type="primary">LOC106169505</name>
</gene>
<dbReference type="Proteomes" id="UP000085678">
    <property type="component" value="Unplaced"/>
</dbReference>
<evidence type="ECO:0000313" key="2">
    <source>
        <dbReference type="Proteomes" id="UP000085678"/>
    </source>
</evidence>